<sequence>MRLLLDTHCFLWLNGQPEKLGAVSLNACRNPENPLFLSLISLWEIQIKHQLGKLDLKVPWQQMLNVQQAQNDLRILPVSLTHIVQLGQLPMHHGDPFDRMLIAQAQFEGMALVTADAAMGPYDVEVIW</sequence>
<accession>A0A495V248</accession>
<dbReference type="SUPFAM" id="SSF88723">
    <property type="entry name" value="PIN domain-like"/>
    <property type="match status" value="1"/>
</dbReference>
<dbReference type="InterPro" id="IPR041705">
    <property type="entry name" value="PIN_Sll0205"/>
</dbReference>
<dbReference type="Gene3D" id="3.40.50.1010">
    <property type="entry name" value="5'-nuclease"/>
    <property type="match status" value="1"/>
</dbReference>
<name>A0A495V248_9GAMM</name>
<keyword evidence="3" id="KW-1185">Reference proteome</keyword>
<dbReference type="EMBL" id="RBXL01000001">
    <property type="protein sequence ID" value="RKT42750.1"/>
    <property type="molecule type" value="Genomic_DNA"/>
</dbReference>
<reference evidence="2 3" key="1">
    <citation type="submission" date="2018-10" db="EMBL/GenBank/DDBJ databases">
        <title>Genomic Encyclopedia of Archaeal and Bacterial Type Strains, Phase II (KMG-II): from individual species to whole genera.</title>
        <authorList>
            <person name="Goeker M."/>
        </authorList>
    </citation>
    <scope>NUCLEOTIDE SEQUENCE [LARGE SCALE GENOMIC DNA]</scope>
    <source>
        <strain evidence="2 3">DSM 235</strain>
    </source>
</reference>
<protein>
    <submittedName>
        <fullName evidence="2">PIN domain nuclease of toxin-antitoxin system</fullName>
    </submittedName>
</protein>
<evidence type="ECO:0000313" key="3">
    <source>
        <dbReference type="Proteomes" id="UP000274556"/>
    </source>
</evidence>
<comment type="caution">
    <text evidence="2">The sequence shown here is derived from an EMBL/GenBank/DDBJ whole genome shotgun (WGS) entry which is preliminary data.</text>
</comment>
<feature type="domain" description="PIN" evidence="1">
    <location>
        <begin position="4"/>
        <end position="118"/>
    </location>
</feature>
<dbReference type="Pfam" id="PF01850">
    <property type="entry name" value="PIN"/>
    <property type="match status" value="1"/>
</dbReference>
<gene>
    <name evidence="2" type="ORF">BDD21_0044</name>
</gene>
<dbReference type="PANTHER" id="PTHR36173:SF2">
    <property type="entry name" value="RIBONUCLEASE VAPC16"/>
    <property type="match status" value="1"/>
</dbReference>
<dbReference type="OrthoDB" id="9798990at2"/>
<evidence type="ECO:0000313" key="2">
    <source>
        <dbReference type="EMBL" id="RKT42750.1"/>
    </source>
</evidence>
<evidence type="ECO:0000259" key="1">
    <source>
        <dbReference type="Pfam" id="PF01850"/>
    </source>
</evidence>
<dbReference type="RefSeq" id="WP_120795437.1">
    <property type="nucleotide sequence ID" value="NZ_RBXL01000001.1"/>
</dbReference>
<dbReference type="Proteomes" id="UP000274556">
    <property type="component" value="Unassembled WGS sequence"/>
</dbReference>
<proteinExistence type="predicted"/>
<dbReference type="PANTHER" id="PTHR36173">
    <property type="entry name" value="RIBONUCLEASE VAPC16-RELATED"/>
    <property type="match status" value="1"/>
</dbReference>
<dbReference type="InterPro" id="IPR002716">
    <property type="entry name" value="PIN_dom"/>
</dbReference>
<dbReference type="InterPro" id="IPR029060">
    <property type="entry name" value="PIN-like_dom_sf"/>
</dbReference>
<dbReference type="CDD" id="cd09872">
    <property type="entry name" value="PIN_Sll0205-like"/>
    <property type="match status" value="1"/>
</dbReference>
<dbReference type="InterPro" id="IPR052919">
    <property type="entry name" value="TA_system_RNase"/>
</dbReference>
<organism evidence="2 3">
    <name type="scientific">Thiocapsa rosea</name>
    <dbReference type="NCBI Taxonomy" id="69360"/>
    <lineage>
        <taxon>Bacteria</taxon>
        <taxon>Pseudomonadati</taxon>
        <taxon>Pseudomonadota</taxon>
        <taxon>Gammaproteobacteria</taxon>
        <taxon>Chromatiales</taxon>
        <taxon>Chromatiaceae</taxon>
        <taxon>Thiocapsa</taxon>
    </lineage>
</organism>
<dbReference type="AlphaFoldDB" id="A0A495V248"/>